<dbReference type="InterPro" id="IPR011990">
    <property type="entry name" value="TPR-like_helical_dom_sf"/>
</dbReference>
<keyword evidence="3" id="KW-0802">TPR repeat</keyword>
<feature type="signal peptide" evidence="5">
    <location>
        <begin position="1"/>
        <end position="26"/>
    </location>
</feature>
<keyword evidence="1 4" id="KW-0479">Metal-binding</keyword>
<dbReference type="EMBL" id="FTMC01000002">
    <property type="protein sequence ID" value="SIQ00520.1"/>
    <property type="molecule type" value="Genomic_DNA"/>
</dbReference>
<dbReference type="Pfam" id="PF13181">
    <property type="entry name" value="TPR_8"/>
    <property type="match status" value="1"/>
</dbReference>
<dbReference type="GO" id="GO:0020037">
    <property type="term" value="F:heme binding"/>
    <property type="evidence" value="ECO:0007669"/>
    <property type="project" value="InterPro"/>
</dbReference>
<evidence type="ECO:0000256" key="2">
    <source>
        <dbReference type="ARBA" id="ARBA00023004"/>
    </source>
</evidence>
<accession>A0A1N6P831</accession>
<dbReference type="AlphaFoldDB" id="A0A1N6P831"/>
<keyword evidence="2 4" id="KW-0408">Iron</keyword>
<dbReference type="SUPFAM" id="SSF48452">
    <property type="entry name" value="TPR-like"/>
    <property type="match status" value="3"/>
</dbReference>
<dbReference type="SMART" id="SM00028">
    <property type="entry name" value="TPR"/>
    <property type="match status" value="3"/>
</dbReference>
<evidence type="ECO:0000313" key="8">
    <source>
        <dbReference type="Proteomes" id="UP000186079"/>
    </source>
</evidence>
<evidence type="ECO:0000256" key="4">
    <source>
        <dbReference type="PROSITE-ProRule" id="PRU00433"/>
    </source>
</evidence>
<dbReference type="InterPro" id="IPR009056">
    <property type="entry name" value="Cyt_c-like_dom"/>
</dbReference>
<keyword evidence="4" id="KW-0349">Heme</keyword>
<evidence type="ECO:0000259" key="6">
    <source>
        <dbReference type="PROSITE" id="PS51007"/>
    </source>
</evidence>
<dbReference type="GO" id="GO:0046872">
    <property type="term" value="F:metal ion binding"/>
    <property type="evidence" value="ECO:0007669"/>
    <property type="project" value="UniProtKB-KW"/>
</dbReference>
<dbReference type="InterPro" id="IPR019734">
    <property type="entry name" value="TPR_rpt"/>
</dbReference>
<dbReference type="RefSeq" id="WP_234703309.1">
    <property type="nucleotide sequence ID" value="NZ_FTMC01000002.1"/>
</dbReference>
<dbReference type="Gene3D" id="1.25.40.10">
    <property type="entry name" value="Tetratricopeptide repeat domain"/>
    <property type="match status" value="3"/>
</dbReference>
<evidence type="ECO:0000313" key="7">
    <source>
        <dbReference type="EMBL" id="SIQ00520.1"/>
    </source>
</evidence>
<organism evidence="7 8">
    <name type="scientific">Pseudomonas flexibilis</name>
    <dbReference type="NCBI Taxonomy" id="706570"/>
    <lineage>
        <taxon>Bacteria</taxon>
        <taxon>Pseudomonadati</taxon>
        <taxon>Pseudomonadota</taxon>
        <taxon>Gammaproteobacteria</taxon>
        <taxon>Pseudomonadales</taxon>
        <taxon>Pseudomonadaceae</taxon>
        <taxon>Pseudomonas</taxon>
    </lineage>
</organism>
<dbReference type="PANTHER" id="PTHR45588">
    <property type="entry name" value="TPR DOMAIN-CONTAINING PROTEIN"/>
    <property type="match status" value="1"/>
</dbReference>
<reference evidence="7 8" key="1">
    <citation type="submission" date="2017-01" db="EMBL/GenBank/DDBJ databases">
        <authorList>
            <person name="Mah S.A."/>
            <person name="Swanson W.J."/>
            <person name="Moy G.W."/>
            <person name="Vacquier V.D."/>
        </authorList>
    </citation>
    <scope>NUCLEOTIDE SEQUENCE [LARGE SCALE GENOMIC DNA]</scope>
    <source>
        <strain evidence="7 8">ATCC 29606</strain>
    </source>
</reference>
<dbReference type="Proteomes" id="UP000186079">
    <property type="component" value="Unassembled WGS sequence"/>
</dbReference>
<feature type="repeat" description="TPR" evidence="3">
    <location>
        <begin position="472"/>
        <end position="505"/>
    </location>
</feature>
<evidence type="ECO:0000256" key="1">
    <source>
        <dbReference type="ARBA" id="ARBA00022723"/>
    </source>
</evidence>
<feature type="domain" description="Cytochrome c" evidence="6">
    <location>
        <begin position="55"/>
        <end position="181"/>
    </location>
</feature>
<name>A0A1N6P831_9PSED</name>
<feature type="repeat" description="TPR" evidence="3">
    <location>
        <begin position="53"/>
        <end position="86"/>
    </location>
</feature>
<sequence>MKRRNPVYHLQPLALALLLASGLGLAAQAPSAVPLYDNLGTHHYSITTSNPQAQRYFDQGLRLYYAFNHQEAIRAFSEAARLDPACAMCHWGVALSLGPNINAPMDPAAAEPALAALERAREGQATAAERTLIEALATRYASPPPEDRSELDRAYAEAMGKVVRLYPDNLDAAALYAESLMDLSPWQYWKAEGEPRPDTPQILAQLERVIAANPQHPGACHFFIHAVEAVQPERAVPCAERLAGLMPDAGHLVHMPGHIYIRVGRYEDAIRANEHAVHADETFIRDQNPAFGVYVAGYYPHNYDFLAFAASMIGRSEQALSASRKIAELVPEPMLREPGMTFLQHHMTRHLQMDVRFARWDELLAESAPPSDLPHARGMWHYARGRALVAQGDADAARDELVALQAIAKDPRMAELRMEFNSSGAVLAIASQVLEGQIAAGQGKPQEAVARLREAARLEDALTYGEPPEWTVPVRQDLGSILLESGQYEAAEQTFREDLRRFPDNGWSLHGLERSLQAQQRNEEAGEVRQRLERIWSGADVSLAGWAP</sequence>
<feature type="chain" id="PRO_5010311773" evidence="5">
    <location>
        <begin position="27"/>
        <end position="548"/>
    </location>
</feature>
<dbReference type="PANTHER" id="PTHR45588:SF1">
    <property type="entry name" value="WW DOMAIN-CONTAINING PROTEIN"/>
    <property type="match status" value="1"/>
</dbReference>
<protein>
    <submittedName>
        <fullName evidence="7">Tetratricopeptide repeat-containing protein</fullName>
    </submittedName>
</protein>
<keyword evidence="5" id="KW-0732">Signal</keyword>
<evidence type="ECO:0000256" key="5">
    <source>
        <dbReference type="SAM" id="SignalP"/>
    </source>
</evidence>
<dbReference type="PROSITE" id="PS50005">
    <property type="entry name" value="TPR"/>
    <property type="match status" value="2"/>
</dbReference>
<gene>
    <name evidence="7" type="ORF">SAMN05421672_10256</name>
</gene>
<evidence type="ECO:0000256" key="3">
    <source>
        <dbReference type="PROSITE-ProRule" id="PRU00339"/>
    </source>
</evidence>
<proteinExistence type="predicted"/>
<dbReference type="PROSITE" id="PS51007">
    <property type="entry name" value="CYTC"/>
    <property type="match status" value="1"/>
</dbReference>
<dbReference type="GO" id="GO:0009055">
    <property type="term" value="F:electron transfer activity"/>
    <property type="evidence" value="ECO:0007669"/>
    <property type="project" value="InterPro"/>
</dbReference>